<evidence type="ECO:0000256" key="7">
    <source>
        <dbReference type="SAM" id="MobiDB-lite"/>
    </source>
</evidence>
<feature type="region of interest" description="Disordered" evidence="7">
    <location>
        <begin position="196"/>
        <end position="220"/>
    </location>
</feature>
<sequence>MGRKLGFPSLFFKPRDKSRSFSYFSSFPSPSYSWPWPSCKHPKTVSFRAVDGDDIYKTVNSVYLESTESSFTHSSEESESFSTASEESRGVDSLESVIRGLRSDRLFFKPGDTSSILEEAKDGAFPFKESIVLAMDSEDPYHDFRVSMEEMVVAHGLNDWDCLEELLLWYLRVNGTKTHGYIVGAFVDLLVGLASPPSSSSSSSMSLEIKEVEEEESESC</sequence>
<dbReference type="PANTHER" id="PTHR33057:SF26">
    <property type="entry name" value="TRANSCRIPTION REPRESSOR OFP13"/>
    <property type="match status" value="1"/>
</dbReference>
<keyword evidence="4 6" id="KW-0804">Transcription</keyword>
<keyword evidence="5 6" id="KW-0539">Nucleus</keyword>
<dbReference type="AlphaFoldDB" id="A0A6I9RRV3"/>
<organism evidence="9 10">
    <name type="scientific">Elaeis guineensis var. tenera</name>
    <name type="common">Oil palm</name>
    <dbReference type="NCBI Taxonomy" id="51953"/>
    <lineage>
        <taxon>Eukaryota</taxon>
        <taxon>Viridiplantae</taxon>
        <taxon>Streptophyta</taxon>
        <taxon>Embryophyta</taxon>
        <taxon>Tracheophyta</taxon>
        <taxon>Spermatophyta</taxon>
        <taxon>Magnoliopsida</taxon>
        <taxon>Liliopsida</taxon>
        <taxon>Arecaceae</taxon>
        <taxon>Arecoideae</taxon>
        <taxon>Cocoseae</taxon>
        <taxon>Elaeidinae</taxon>
        <taxon>Elaeis</taxon>
    </lineage>
</organism>
<dbReference type="Pfam" id="PF04844">
    <property type="entry name" value="Ovate"/>
    <property type="match status" value="1"/>
</dbReference>
<keyword evidence="2 6" id="KW-0678">Repressor</keyword>
<reference evidence="10" key="1">
    <citation type="submission" date="2025-08" db="UniProtKB">
        <authorList>
            <consortium name="RefSeq"/>
        </authorList>
    </citation>
    <scope>IDENTIFICATION</scope>
</reference>
<protein>
    <recommendedName>
        <fullName evidence="6">Transcription repressor</fullName>
    </recommendedName>
    <alternativeName>
        <fullName evidence="6">Ovate family protein</fullName>
    </alternativeName>
</protein>
<dbReference type="GO" id="GO:0045892">
    <property type="term" value="P:negative regulation of DNA-templated transcription"/>
    <property type="evidence" value="ECO:0007669"/>
    <property type="project" value="UniProtKB-UniRule"/>
</dbReference>
<keyword evidence="9" id="KW-1185">Reference proteome</keyword>
<dbReference type="InterPro" id="IPR038933">
    <property type="entry name" value="Ovate"/>
</dbReference>
<dbReference type="KEGG" id="egu:105052085"/>
<accession>A0A6I9RRV3</accession>
<dbReference type="FunCoup" id="A0A6I9RRV3">
    <property type="interactions" value="1687"/>
</dbReference>
<evidence type="ECO:0000256" key="3">
    <source>
        <dbReference type="ARBA" id="ARBA00023015"/>
    </source>
</evidence>
<feature type="compositionally biased region" description="Low complexity" evidence="7">
    <location>
        <begin position="196"/>
        <end position="207"/>
    </location>
</feature>
<evidence type="ECO:0000313" key="9">
    <source>
        <dbReference type="Proteomes" id="UP000504607"/>
    </source>
</evidence>
<feature type="compositionally biased region" description="Acidic residues" evidence="7">
    <location>
        <begin position="211"/>
        <end position="220"/>
    </location>
</feature>
<gene>
    <name evidence="10" type="primary">LOC105052085</name>
</gene>
<dbReference type="InParanoid" id="A0A6I9RRV3"/>
<dbReference type="PROSITE" id="PS51754">
    <property type="entry name" value="OVATE"/>
    <property type="match status" value="1"/>
</dbReference>
<dbReference type="GeneID" id="105052085"/>
<dbReference type="OrthoDB" id="689823at2759"/>
<evidence type="ECO:0000259" key="8">
    <source>
        <dbReference type="PROSITE" id="PS51754"/>
    </source>
</evidence>
<evidence type="ECO:0000256" key="1">
    <source>
        <dbReference type="ARBA" id="ARBA00004123"/>
    </source>
</evidence>
<feature type="domain" description="OVATE" evidence="8">
    <location>
        <begin position="133"/>
        <end position="192"/>
    </location>
</feature>
<evidence type="ECO:0000313" key="10">
    <source>
        <dbReference type="RefSeq" id="XP_010931090.1"/>
    </source>
</evidence>
<evidence type="ECO:0000256" key="4">
    <source>
        <dbReference type="ARBA" id="ARBA00023163"/>
    </source>
</evidence>
<comment type="subcellular location">
    <subcellularLocation>
        <location evidence="1 6">Nucleus</location>
    </subcellularLocation>
</comment>
<comment type="function">
    <text evidence="6">Transcriptional repressor that regulates multiple aspects of plant growth and development.</text>
</comment>
<dbReference type="PANTHER" id="PTHR33057">
    <property type="entry name" value="TRANSCRIPTION REPRESSOR OFP7-RELATED"/>
    <property type="match status" value="1"/>
</dbReference>
<dbReference type="Proteomes" id="UP000504607">
    <property type="component" value="Chromosome 9"/>
</dbReference>
<dbReference type="GO" id="GO:0005634">
    <property type="term" value="C:nucleus"/>
    <property type="evidence" value="ECO:0007669"/>
    <property type="project" value="UniProtKB-SubCell"/>
</dbReference>
<name>A0A6I9RRV3_ELAGV</name>
<evidence type="ECO:0000256" key="5">
    <source>
        <dbReference type="ARBA" id="ARBA00023242"/>
    </source>
</evidence>
<dbReference type="NCBIfam" id="TIGR01568">
    <property type="entry name" value="A_thal_3678"/>
    <property type="match status" value="1"/>
</dbReference>
<proteinExistence type="predicted"/>
<keyword evidence="3 6" id="KW-0805">Transcription regulation</keyword>
<evidence type="ECO:0000256" key="2">
    <source>
        <dbReference type="ARBA" id="ARBA00022491"/>
    </source>
</evidence>
<dbReference type="InterPro" id="IPR006458">
    <property type="entry name" value="Ovate_C"/>
</dbReference>
<evidence type="ECO:0000256" key="6">
    <source>
        <dbReference type="RuleBase" id="RU367028"/>
    </source>
</evidence>
<dbReference type="RefSeq" id="XP_010931090.1">
    <property type="nucleotide sequence ID" value="XM_010932788.3"/>
</dbReference>